<feature type="compositionally biased region" description="Low complexity" evidence="1">
    <location>
        <begin position="115"/>
        <end position="129"/>
    </location>
</feature>
<protein>
    <submittedName>
        <fullName evidence="2">Uncharacterized protein</fullName>
    </submittedName>
</protein>
<feature type="region of interest" description="Disordered" evidence="1">
    <location>
        <begin position="106"/>
        <end position="179"/>
    </location>
</feature>
<comment type="caution">
    <text evidence="2">The sequence shown here is derived from an EMBL/GenBank/DDBJ whole genome shotgun (WGS) entry which is preliminary data.</text>
</comment>
<organism evidence="2 3">
    <name type="scientific">Pholiota conissans</name>
    <dbReference type="NCBI Taxonomy" id="109636"/>
    <lineage>
        <taxon>Eukaryota</taxon>
        <taxon>Fungi</taxon>
        <taxon>Dikarya</taxon>
        <taxon>Basidiomycota</taxon>
        <taxon>Agaricomycotina</taxon>
        <taxon>Agaricomycetes</taxon>
        <taxon>Agaricomycetidae</taxon>
        <taxon>Agaricales</taxon>
        <taxon>Agaricineae</taxon>
        <taxon>Strophariaceae</taxon>
        <taxon>Pholiota</taxon>
    </lineage>
</organism>
<gene>
    <name evidence="2" type="ORF">BDN70DRAFT_925648</name>
</gene>
<dbReference type="Proteomes" id="UP000807469">
    <property type="component" value="Unassembled WGS sequence"/>
</dbReference>
<keyword evidence="3" id="KW-1185">Reference proteome</keyword>
<accession>A0A9P5YNR7</accession>
<dbReference type="EMBL" id="MU155524">
    <property type="protein sequence ID" value="KAF9472542.1"/>
    <property type="molecule type" value="Genomic_DNA"/>
</dbReference>
<sequence>MSVLSAYTYLSPPWRFWKKLIFAIVNVDRELLSRTIIKVYLLPKKFARPKQPKYGGATFNKEQGGGRFYDGHACRKSYPPTSTIDKETPFVHRQIKAQLHIRPSSISTCVRRGPKSSSEFVSVPSPSSPRAKKSELDYMRLNGPQKSEDSNTDTASVNTARTKRRRANPSIASDPRGYTTLSICDPRSSILRRQSQDRRVETGSYEFEFESEFVCLKARRGE</sequence>
<reference evidence="2" key="1">
    <citation type="submission" date="2020-11" db="EMBL/GenBank/DDBJ databases">
        <authorList>
            <consortium name="DOE Joint Genome Institute"/>
            <person name="Ahrendt S."/>
            <person name="Riley R."/>
            <person name="Andreopoulos W."/>
            <person name="Labutti K."/>
            <person name="Pangilinan J."/>
            <person name="Ruiz-Duenas F.J."/>
            <person name="Barrasa J.M."/>
            <person name="Sanchez-Garcia M."/>
            <person name="Camarero S."/>
            <person name="Miyauchi S."/>
            <person name="Serrano A."/>
            <person name="Linde D."/>
            <person name="Babiker R."/>
            <person name="Drula E."/>
            <person name="Ayuso-Fernandez I."/>
            <person name="Pacheco R."/>
            <person name="Padilla G."/>
            <person name="Ferreira P."/>
            <person name="Barriuso J."/>
            <person name="Kellner H."/>
            <person name="Castanera R."/>
            <person name="Alfaro M."/>
            <person name="Ramirez L."/>
            <person name="Pisabarro A.G."/>
            <person name="Kuo A."/>
            <person name="Tritt A."/>
            <person name="Lipzen A."/>
            <person name="He G."/>
            <person name="Yan M."/>
            <person name="Ng V."/>
            <person name="Cullen D."/>
            <person name="Martin F."/>
            <person name="Rosso M.-N."/>
            <person name="Henrissat B."/>
            <person name="Hibbett D."/>
            <person name="Martinez A.T."/>
            <person name="Grigoriev I.V."/>
        </authorList>
    </citation>
    <scope>NUCLEOTIDE SEQUENCE</scope>
    <source>
        <strain evidence="2">CIRM-BRFM 674</strain>
    </source>
</reference>
<proteinExistence type="predicted"/>
<evidence type="ECO:0000313" key="3">
    <source>
        <dbReference type="Proteomes" id="UP000807469"/>
    </source>
</evidence>
<dbReference type="AlphaFoldDB" id="A0A9P5YNR7"/>
<name>A0A9P5YNR7_9AGAR</name>
<evidence type="ECO:0000313" key="2">
    <source>
        <dbReference type="EMBL" id="KAF9472542.1"/>
    </source>
</evidence>
<evidence type="ECO:0000256" key="1">
    <source>
        <dbReference type="SAM" id="MobiDB-lite"/>
    </source>
</evidence>